<protein>
    <recommendedName>
        <fullName evidence="6">Lipoprotein</fullName>
    </recommendedName>
</protein>
<feature type="region of interest" description="Disordered" evidence="2">
    <location>
        <begin position="44"/>
        <end position="77"/>
    </location>
</feature>
<dbReference type="RefSeq" id="WP_005683692.1">
    <property type="nucleotide sequence ID" value="NZ_ADNC01000024.1"/>
</dbReference>
<evidence type="ECO:0008006" key="6">
    <source>
        <dbReference type="Google" id="ProtNLM"/>
    </source>
</evidence>
<evidence type="ECO:0000313" key="4">
    <source>
        <dbReference type="EMBL" id="EFF41375.1"/>
    </source>
</evidence>
<comment type="caution">
    <text evidence="4">The sequence shown here is derived from an EMBL/GenBank/DDBJ whole genome shotgun (WGS) entry which is preliminary data.</text>
</comment>
<reference evidence="4 5" key="1">
    <citation type="submission" date="2010-03" db="EMBL/GenBank/DDBJ databases">
        <authorList>
            <person name="Glass J.I."/>
            <person name="Benders G.A."/>
            <person name="Durkin A.S."/>
            <person name="Farmerie W.G."/>
            <person name="Hlavinka K."/>
            <person name="Hostetler J."/>
            <person name="Jackson J."/>
            <person name="May M.A."/>
            <person name="Miller R.H."/>
            <person name="Paralanov V."/>
            <person name="Radune D."/>
            <person name="Szczypinski B."/>
            <person name="Brown D.R."/>
        </authorList>
    </citation>
    <scope>NUCLEOTIDE SEQUENCE [LARGE SCALE GENOMIC DNA]</scope>
    <source>
        <strain evidence="4 5">A21JP2</strain>
    </source>
</reference>
<feature type="signal peptide" evidence="3">
    <location>
        <begin position="1"/>
        <end position="21"/>
    </location>
</feature>
<evidence type="ECO:0000256" key="2">
    <source>
        <dbReference type="SAM" id="MobiDB-lite"/>
    </source>
</evidence>
<feature type="coiled-coil region" evidence="1">
    <location>
        <begin position="170"/>
        <end position="205"/>
    </location>
</feature>
<evidence type="ECO:0000313" key="5">
    <source>
        <dbReference type="Proteomes" id="UP000004757"/>
    </source>
</evidence>
<dbReference type="PROSITE" id="PS51257">
    <property type="entry name" value="PROKAR_LIPOPROTEIN"/>
    <property type="match status" value="1"/>
</dbReference>
<dbReference type="AlphaFoldDB" id="D4XWA4"/>
<dbReference type="EMBL" id="ADNC01000024">
    <property type="protein sequence ID" value="EFF41375.1"/>
    <property type="molecule type" value="Genomic_DNA"/>
</dbReference>
<accession>D4XWA4</accession>
<evidence type="ECO:0000256" key="1">
    <source>
        <dbReference type="SAM" id="Coils"/>
    </source>
</evidence>
<organism evidence="4 5">
    <name type="scientific">Mycoplasmopsis alligatoris A21JP2</name>
    <dbReference type="NCBI Taxonomy" id="747682"/>
    <lineage>
        <taxon>Bacteria</taxon>
        <taxon>Bacillati</taxon>
        <taxon>Mycoplasmatota</taxon>
        <taxon>Mycoplasmoidales</taxon>
        <taxon>Metamycoplasmataceae</taxon>
        <taxon>Mycoplasmopsis</taxon>
    </lineage>
</organism>
<dbReference type="STRING" id="747682.MALL_0060"/>
<keyword evidence="5" id="KW-1185">Reference proteome</keyword>
<sequence length="415" mass="48011">MKKKIILLTSLSSLIASPLIISSCQNNSISLDTTDKKIENNENKINEKNNSSTNNNLQKDSNAENGSNKEKPNDSLPALNENLNVLKIELEKHSQNVSIDVENKREVLVNSVKSNDFLYKNLDKEKYDISDVVIKQLNPNTLSISAKLFVKQDKNVFILLNQIVTGFKEQKIEEIKIEKLNKELVEKLENDFKKVKFEISNIKERDIYSITLSDIVISNFDKNTYDIADKEFFIDNNEIIVKGTFTNKKDNLYNKKFFKNISGFKPAKTNENINPDLSNLINESKNVKYEIKDISTLEANKITEEKITKSGFDTAKYELTDIKLIHKSSDILQVNANIYAKDKKDLKHNFTKFIFGFKDSNFITDASLTSNEISLLKDLKNKNDFTFYYENRDYIDKYKSREFVIKTKEELMNFI</sequence>
<proteinExistence type="predicted"/>
<evidence type="ECO:0000256" key="3">
    <source>
        <dbReference type="SAM" id="SignalP"/>
    </source>
</evidence>
<feature type="chain" id="PRO_5003067861" description="Lipoprotein" evidence="3">
    <location>
        <begin position="22"/>
        <end position="415"/>
    </location>
</feature>
<dbReference type="Proteomes" id="UP000004757">
    <property type="component" value="Unassembled WGS sequence"/>
</dbReference>
<gene>
    <name evidence="4" type="ORF">MALL_0060</name>
</gene>
<feature type="compositionally biased region" description="Polar residues" evidence="2">
    <location>
        <begin position="57"/>
        <end position="66"/>
    </location>
</feature>
<name>D4XWA4_9BACT</name>
<keyword evidence="3" id="KW-0732">Signal</keyword>
<keyword evidence="1" id="KW-0175">Coiled coil</keyword>